<dbReference type="Proteomes" id="UP000669317">
    <property type="component" value="Unassembled WGS sequence"/>
</dbReference>
<protein>
    <submittedName>
        <fullName evidence="2">Uncharacterized protein</fullName>
    </submittedName>
</protein>
<gene>
    <name evidence="2" type="ORF">JWS04_25345</name>
</gene>
<evidence type="ECO:0000313" key="3">
    <source>
        <dbReference type="Proteomes" id="UP000669317"/>
    </source>
</evidence>
<organism evidence="2 3">
    <name type="scientific">Bradyrhizobium vignae</name>
    <dbReference type="NCBI Taxonomy" id="1549949"/>
    <lineage>
        <taxon>Bacteria</taxon>
        <taxon>Pseudomonadati</taxon>
        <taxon>Pseudomonadota</taxon>
        <taxon>Alphaproteobacteria</taxon>
        <taxon>Hyphomicrobiales</taxon>
        <taxon>Nitrobacteraceae</taxon>
        <taxon>Bradyrhizobium</taxon>
    </lineage>
</organism>
<accession>A0ABS4A1Q8</accession>
<dbReference type="EMBL" id="JAGIKT010000062">
    <property type="protein sequence ID" value="MBP0114349.1"/>
    <property type="molecule type" value="Genomic_DNA"/>
</dbReference>
<name>A0ABS4A1Q8_9BRAD</name>
<dbReference type="RefSeq" id="WP_209295959.1">
    <property type="nucleotide sequence ID" value="NZ_JAGIKT010000062.1"/>
</dbReference>
<sequence length="91" mass="9919">MLDASSTCRPTSAIVATMLPVATDVEHSRKPPRRRASGFDPPTGEGSRGRFELRGGGRDLFNHLPNRLLEFSREPRNVGSTLIGSRSIPFG</sequence>
<proteinExistence type="predicted"/>
<keyword evidence="3" id="KW-1185">Reference proteome</keyword>
<evidence type="ECO:0000313" key="2">
    <source>
        <dbReference type="EMBL" id="MBP0114349.1"/>
    </source>
</evidence>
<evidence type="ECO:0000256" key="1">
    <source>
        <dbReference type="SAM" id="MobiDB-lite"/>
    </source>
</evidence>
<reference evidence="2 3" key="1">
    <citation type="submission" date="2021-03" db="EMBL/GenBank/DDBJ databases">
        <title>Genome Sequence of Bradyrhizobium vignae strain ISRA400.</title>
        <authorList>
            <person name="Tisa L.S."/>
            <person name="Svistoonoff S."/>
            <person name="Hocher V."/>
            <person name="Fall S."/>
            <person name="Zaiya A."/>
            <person name="Naing D."/>
            <person name="Niang N."/>
            <person name="Diouf A."/>
            <person name="Dasylva M.C."/>
            <person name="Toure O."/>
            <person name="Gueye M."/>
            <person name="Gully D."/>
            <person name="Tisseyre P."/>
            <person name="Simpson S."/>
            <person name="Morris K."/>
            <person name="Thomas W.K."/>
        </authorList>
    </citation>
    <scope>NUCLEOTIDE SEQUENCE [LARGE SCALE GENOMIC DNA]</scope>
    <source>
        <strain evidence="2 3">ISRA400</strain>
    </source>
</reference>
<feature type="compositionally biased region" description="Basic and acidic residues" evidence="1">
    <location>
        <begin position="47"/>
        <end position="56"/>
    </location>
</feature>
<comment type="caution">
    <text evidence="2">The sequence shown here is derived from an EMBL/GenBank/DDBJ whole genome shotgun (WGS) entry which is preliminary data.</text>
</comment>
<feature type="region of interest" description="Disordered" evidence="1">
    <location>
        <begin position="21"/>
        <end position="56"/>
    </location>
</feature>